<evidence type="ECO:0000313" key="1">
    <source>
        <dbReference type="EMBL" id="GAA4770403.1"/>
    </source>
</evidence>
<evidence type="ECO:0000313" key="2">
    <source>
        <dbReference type="Proteomes" id="UP001501147"/>
    </source>
</evidence>
<name>A0ABP8ZZA4_9ACTN</name>
<organism evidence="1 2">
    <name type="scientific">Streptomyces sanyensis</name>
    <dbReference type="NCBI Taxonomy" id="568869"/>
    <lineage>
        <taxon>Bacteria</taxon>
        <taxon>Bacillati</taxon>
        <taxon>Actinomycetota</taxon>
        <taxon>Actinomycetes</taxon>
        <taxon>Kitasatosporales</taxon>
        <taxon>Streptomycetaceae</taxon>
        <taxon>Streptomyces</taxon>
    </lineage>
</organism>
<comment type="caution">
    <text evidence="1">The sequence shown here is derived from an EMBL/GenBank/DDBJ whole genome shotgun (WGS) entry which is preliminary data.</text>
</comment>
<sequence length="139" mass="14764">MRGGAAREFAVTLAGGNVRAYTALKVVFQMEMMIGEDPGPLPAGNGFVLERRDPSSGVWRPVELRVANDVQPHFLFSGGAPLAREAMRTERFRIRAGAEGPIGSLPLMIRVVDTTAPPSAPAEQGVPARTSLAVAARRA</sequence>
<proteinExistence type="predicted"/>
<reference evidence="2" key="1">
    <citation type="journal article" date="2019" name="Int. J. Syst. Evol. Microbiol.">
        <title>The Global Catalogue of Microorganisms (GCM) 10K type strain sequencing project: providing services to taxonomists for standard genome sequencing and annotation.</title>
        <authorList>
            <consortium name="The Broad Institute Genomics Platform"/>
            <consortium name="The Broad Institute Genome Sequencing Center for Infectious Disease"/>
            <person name="Wu L."/>
            <person name="Ma J."/>
        </authorList>
    </citation>
    <scope>NUCLEOTIDE SEQUENCE [LARGE SCALE GENOMIC DNA]</scope>
    <source>
        <strain evidence="2">JCM 18324</strain>
    </source>
</reference>
<accession>A0ABP8ZZA4</accession>
<dbReference type="EMBL" id="BAABJV010000003">
    <property type="protein sequence ID" value="GAA4770403.1"/>
    <property type="molecule type" value="Genomic_DNA"/>
</dbReference>
<gene>
    <name evidence="1" type="ORF">GCM10023329_16770</name>
</gene>
<keyword evidence="2" id="KW-1185">Reference proteome</keyword>
<protein>
    <submittedName>
        <fullName evidence="1">Uncharacterized protein</fullName>
    </submittedName>
</protein>
<dbReference type="Proteomes" id="UP001501147">
    <property type="component" value="Unassembled WGS sequence"/>
</dbReference>